<protein>
    <submittedName>
        <fullName evidence="1">DUF1493 family protein</fullName>
    </submittedName>
</protein>
<reference evidence="1" key="1">
    <citation type="submission" date="2024-07" db="EMBL/GenBank/DDBJ databases">
        <authorList>
            <person name="Biller S.J."/>
        </authorList>
    </citation>
    <scope>NUCLEOTIDE SEQUENCE</scope>
    <source>
        <strain evidence="1">WC2420</strain>
    </source>
</reference>
<dbReference type="Pfam" id="PF07377">
    <property type="entry name" value="DUF1493"/>
    <property type="match status" value="1"/>
</dbReference>
<gene>
    <name evidence="1" type="ORF">AB3G37_19160</name>
</gene>
<dbReference type="AlphaFoldDB" id="A0AB39VPC3"/>
<organism evidence="1">
    <name type="scientific">Rouxiella sp. WC2420</name>
    <dbReference type="NCBI Taxonomy" id="3234145"/>
    <lineage>
        <taxon>Bacteria</taxon>
        <taxon>Pseudomonadati</taxon>
        <taxon>Pseudomonadota</taxon>
        <taxon>Gammaproteobacteria</taxon>
        <taxon>Enterobacterales</taxon>
        <taxon>Yersiniaceae</taxon>
        <taxon>Rouxiella</taxon>
    </lineage>
</organism>
<evidence type="ECO:0000313" key="1">
    <source>
        <dbReference type="EMBL" id="XDU71628.1"/>
    </source>
</evidence>
<dbReference type="InterPro" id="IPR010862">
    <property type="entry name" value="DUF1493"/>
</dbReference>
<name>A0AB39VPC3_9GAMM</name>
<accession>A0AB39VPC3</accession>
<dbReference type="RefSeq" id="WP_369788803.1">
    <property type="nucleotide sequence ID" value="NZ_CP165628.1"/>
</dbReference>
<proteinExistence type="predicted"/>
<sequence>MESYNEDEVREFILGHLPKVTGLFKKVIISDDEILQETFESEDIAALVEDLSAELNVDCKHFDLLRYYPWKTKSTFNKEPDNTTKKPLSLKMFIESAKVRRWLYN</sequence>
<dbReference type="EMBL" id="CP165628">
    <property type="protein sequence ID" value="XDU71628.1"/>
    <property type="molecule type" value="Genomic_DNA"/>
</dbReference>